<feature type="domain" description="vWA-MoxR associated protein middle region 0" evidence="2">
    <location>
        <begin position="138"/>
        <end position="237"/>
    </location>
</feature>
<dbReference type="InterPro" id="IPR045555">
    <property type="entry name" value="VMAP-M0"/>
</dbReference>
<feature type="domain" description="Effector-associated" evidence="3">
    <location>
        <begin position="42"/>
        <end position="123"/>
    </location>
</feature>
<accession>A0ABV6UFN8</accession>
<feature type="region of interest" description="Disordered" evidence="1">
    <location>
        <begin position="1"/>
        <end position="21"/>
    </location>
</feature>
<evidence type="ECO:0000313" key="6">
    <source>
        <dbReference type="Proteomes" id="UP001592528"/>
    </source>
</evidence>
<keyword evidence="6" id="KW-1185">Reference proteome</keyword>
<reference evidence="5 6" key="1">
    <citation type="submission" date="2024-09" db="EMBL/GenBank/DDBJ databases">
        <authorList>
            <person name="Lee S.D."/>
        </authorList>
    </citation>
    <scope>NUCLEOTIDE SEQUENCE [LARGE SCALE GENOMIC DNA]</scope>
    <source>
        <strain evidence="5 6">N1-5</strain>
    </source>
</reference>
<evidence type="ECO:0000313" key="5">
    <source>
        <dbReference type="EMBL" id="MFC1400250.1"/>
    </source>
</evidence>
<evidence type="ECO:0000256" key="1">
    <source>
        <dbReference type="SAM" id="MobiDB-lite"/>
    </source>
</evidence>
<organism evidence="5 6">
    <name type="scientific">Streptacidiphilus cavernicola</name>
    <dbReference type="NCBI Taxonomy" id="3342716"/>
    <lineage>
        <taxon>Bacteria</taxon>
        <taxon>Bacillati</taxon>
        <taxon>Actinomycetota</taxon>
        <taxon>Actinomycetes</taxon>
        <taxon>Kitasatosporales</taxon>
        <taxon>Streptomycetaceae</taxon>
        <taxon>Streptacidiphilus</taxon>
    </lineage>
</organism>
<dbReference type="EMBL" id="JBHEZZ010000001">
    <property type="protein sequence ID" value="MFC1400250.1"/>
    <property type="molecule type" value="Genomic_DNA"/>
</dbReference>
<dbReference type="InterPro" id="IPR045450">
    <property type="entry name" value="VMAP_C"/>
</dbReference>
<evidence type="ECO:0000259" key="3">
    <source>
        <dbReference type="Pfam" id="PF19956"/>
    </source>
</evidence>
<protein>
    <submittedName>
        <fullName evidence="5">Uncharacterized protein</fullName>
    </submittedName>
</protein>
<name>A0ABV6UFN8_9ACTN</name>
<dbReference type="Pfam" id="PF20028">
    <property type="entry name" value="VMAP-C"/>
    <property type="match status" value="1"/>
</dbReference>
<evidence type="ECO:0000259" key="4">
    <source>
        <dbReference type="Pfam" id="PF20028"/>
    </source>
</evidence>
<dbReference type="InterPro" id="IPR045431">
    <property type="entry name" value="EAD2"/>
</dbReference>
<dbReference type="Pfam" id="PF19916">
    <property type="entry name" value="VMAP-M0"/>
    <property type="match status" value="1"/>
</dbReference>
<dbReference type="Pfam" id="PF19956">
    <property type="entry name" value="EAD2"/>
    <property type="match status" value="1"/>
</dbReference>
<dbReference type="Proteomes" id="UP001592528">
    <property type="component" value="Unassembled WGS sequence"/>
</dbReference>
<dbReference type="RefSeq" id="WP_030251255.1">
    <property type="nucleotide sequence ID" value="NZ_JBHEZZ010000001.1"/>
</dbReference>
<feature type="domain" description="vWA-MoxR associated protein C-terminal" evidence="4">
    <location>
        <begin position="269"/>
        <end position="506"/>
    </location>
</feature>
<gene>
    <name evidence="5" type="ORF">ACEZDJ_02990</name>
</gene>
<proteinExistence type="predicted"/>
<evidence type="ECO:0000259" key="2">
    <source>
        <dbReference type="Pfam" id="PF19916"/>
    </source>
</evidence>
<sequence>MGQEAVTANAPHLDAADPSGDPAQMALRIRERIRERIRDAIVDALMEIPALESREARALLVDLVAEATGRRVSLREQPTEQLHLIELFRFCAAAEDGISSLARCVSAIERDTPQGSAVRQLADEWNALEAVPELIHSWGYLEHVMAALPLPRAVRSRFVQEATNAQLSAPPAHSGTPWTDLLYLMGQNAAPARLPPWMLYLERATSWMEHAAALEVRARNRKWAFRWKIAGELDRARWISPEHSPFVPPRHQEYLAIQISPDPLQEEYYTVSHSFLTDARDQGWEQGDVMHRVCRSELEHAVSRLVSQVERANGDRAAHLGLEFVLPFELLNLPVDWWPRDVDETPGIPLALDYPVVVRSLDRLLNGDWHRRWRNRWDRLLMGGAVGASVCINGPQHPDAALRSLEARLSDEQYVALVLSEPPTPDREQGHREIRAALRSGLPVVIWHRSSGLTSEFRAALDDLLAEGLQNLPARLAAFRRQAAGIDPERQSQHIGRHLAVLWDDPDHKPIPSTPY</sequence>
<comment type="caution">
    <text evidence="5">The sequence shown here is derived from an EMBL/GenBank/DDBJ whole genome shotgun (WGS) entry which is preliminary data.</text>
</comment>